<dbReference type="SUPFAM" id="SSF52047">
    <property type="entry name" value="RNI-like"/>
    <property type="match status" value="1"/>
</dbReference>
<evidence type="ECO:0000313" key="2">
    <source>
        <dbReference type="Proteomes" id="UP000292702"/>
    </source>
</evidence>
<dbReference type="SUPFAM" id="SSF81383">
    <property type="entry name" value="F-box domain"/>
    <property type="match status" value="1"/>
</dbReference>
<protein>
    <submittedName>
        <fullName evidence="1">Uncharacterized protein</fullName>
    </submittedName>
</protein>
<reference evidence="1 2" key="1">
    <citation type="submission" date="2018-11" db="EMBL/GenBank/DDBJ databases">
        <title>Genome assembly of Steccherinum ochraceum LE-BIN_3174, the white-rot fungus of the Steccherinaceae family (The Residual Polyporoid clade, Polyporales, Basidiomycota).</title>
        <authorList>
            <person name="Fedorova T.V."/>
            <person name="Glazunova O.A."/>
            <person name="Landesman E.O."/>
            <person name="Moiseenko K.V."/>
            <person name="Psurtseva N.V."/>
            <person name="Savinova O.S."/>
            <person name="Shakhova N.V."/>
            <person name="Tyazhelova T.V."/>
            <person name="Vasina D.V."/>
        </authorList>
    </citation>
    <scope>NUCLEOTIDE SEQUENCE [LARGE SCALE GENOMIC DNA]</scope>
    <source>
        <strain evidence="1 2">LE-BIN_3174</strain>
    </source>
</reference>
<dbReference type="Proteomes" id="UP000292702">
    <property type="component" value="Unassembled WGS sequence"/>
</dbReference>
<evidence type="ECO:0000313" key="1">
    <source>
        <dbReference type="EMBL" id="TCD71685.1"/>
    </source>
</evidence>
<dbReference type="EMBL" id="RWJN01000003">
    <property type="protein sequence ID" value="TCD71685.1"/>
    <property type="molecule type" value="Genomic_DNA"/>
</dbReference>
<proteinExistence type="predicted"/>
<dbReference type="Gene3D" id="1.20.1280.50">
    <property type="match status" value="1"/>
</dbReference>
<keyword evidence="2" id="KW-1185">Reference proteome</keyword>
<dbReference type="AlphaFoldDB" id="A0A4R0RXG9"/>
<name>A0A4R0RXG9_9APHY</name>
<organism evidence="1 2">
    <name type="scientific">Steccherinum ochraceum</name>
    <dbReference type="NCBI Taxonomy" id="92696"/>
    <lineage>
        <taxon>Eukaryota</taxon>
        <taxon>Fungi</taxon>
        <taxon>Dikarya</taxon>
        <taxon>Basidiomycota</taxon>
        <taxon>Agaricomycotina</taxon>
        <taxon>Agaricomycetes</taxon>
        <taxon>Polyporales</taxon>
        <taxon>Steccherinaceae</taxon>
        <taxon>Steccherinum</taxon>
    </lineage>
</organism>
<dbReference type="InterPro" id="IPR036047">
    <property type="entry name" value="F-box-like_dom_sf"/>
</dbReference>
<dbReference type="STRING" id="92696.A0A4R0RXG9"/>
<accession>A0A4R0RXG9</accession>
<sequence>MATAIHNIFHLELPLPKDDLEGNDDLERDIDALVDGCEEAIEEYIRVIQVLKIKRNYGCAKINRLPDELLERVFRVLLEEGRGSAGCIPITHVCGRWRKIALSSPALWTSVVVDGITHPDVLQTLLSRSQTLPLDVSLSTLTYPWAVHEATAIIIPAMNMLPRTRRLSMTIHRPFYNLFESLSPTTIPLLEHFEVELESTEDELVFPFLASSRPLLRTITTERGNLGLLAFASPNVTVFRFSMSRIDPSARHLLIPALLRMPNLQALSLQRLDDMIRLPHTFIEHAVPEESVVSLPHLRHLHLSGRVVDIIWMLGYLTYPSTTNVDLDFLYEARGLTRDVLDNWGNKLSQVLDTLASNTLREQRSYGSAYGATLARSGEVQHHDFFIWPLPSERGNDEPPLSQDLMSGIPDGHVHLKIEQNALPVGDIHVVRTILVLEYLPLPAIRTLQLLPYRVDKPDTFRWVKVIRPFAELVEHMTGLQGLSVVQWDLKWFSELFTFDPLRYRYTSIGPSPFLQPIVLFSSVKVLAFDGYDLDNMVGREDVSQYRRTLKVPITMKSLKGADALKSILFVWQAKREPLDEVHLFRCSQITPEVLFSLPAVIFVH</sequence>
<gene>
    <name evidence="1" type="ORF">EIP91_005451</name>
</gene>
<dbReference type="OrthoDB" id="2801457at2759"/>
<comment type="caution">
    <text evidence="1">The sequence shown here is derived from an EMBL/GenBank/DDBJ whole genome shotgun (WGS) entry which is preliminary data.</text>
</comment>